<organism evidence="1 2">
    <name type="scientific">Metschnikowia aff. pulcherrima</name>
    <dbReference type="NCBI Taxonomy" id="2163413"/>
    <lineage>
        <taxon>Eukaryota</taxon>
        <taxon>Fungi</taxon>
        <taxon>Dikarya</taxon>
        <taxon>Ascomycota</taxon>
        <taxon>Saccharomycotina</taxon>
        <taxon>Pichiomycetes</taxon>
        <taxon>Metschnikowiaceae</taxon>
        <taxon>Metschnikowia</taxon>
    </lineage>
</organism>
<dbReference type="AlphaFoldDB" id="A0A4P6XKJ1"/>
<evidence type="ECO:0000313" key="1">
    <source>
        <dbReference type="EMBL" id="QBM86191.1"/>
    </source>
</evidence>
<protein>
    <submittedName>
        <fullName evidence="1">Uncharacterized protein</fullName>
    </submittedName>
</protein>
<proteinExistence type="predicted"/>
<sequence length="340" mass="38849">MSGYEDEDSFVDVMKHLLIGSSVKAEDIYSETPSPTPSDSTNPLEKYSMFHSSSSRSHWVWARPPVGFCVFPSDVKAKAISTNEAIPKLFTPGNFIEWYFRFLEEFSRLSLSHYAYCAFDEEMFKINIKGNLEESDAAYETMNKCFDTEIRRFTSPKLLAPLKEQLLTRDYVEYMWGPKLLLSQNPAALKHRLDALKRQATRGKIALYVYFMLAHELTVKDILSLVLMAVLENALTELEKRMLGEVIFEFTHWSKAGIVNPDFLIAHCKALYAKCPNKAALKRNRRVKNHRAKKRNNNLRSLESALEDSLGGRIEPTRGKLVLDLGVCLDITLSAPHTRK</sequence>
<name>A0A4P6XKJ1_9ASCO</name>
<accession>A0A4P6XKJ1</accession>
<dbReference type="EMBL" id="CP034456">
    <property type="protein sequence ID" value="QBM86191.1"/>
    <property type="molecule type" value="Genomic_DNA"/>
</dbReference>
<evidence type="ECO:0000313" key="2">
    <source>
        <dbReference type="Proteomes" id="UP000292447"/>
    </source>
</evidence>
<gene>
    <name evidence="1" type="ORF">METSCH_A08270</name>
</gene>
<keyword evidence="2" id="KW-1185">Reference proteome</keyword>
<reference evidence="2" key="1">
    <citation type="submission" date="2019-03" db="EMBL/GenBank/DDBJ databases">
        <title>Snf2 controls pulcherriminic acid biosynthesis and connects pigmentation and antifungal activity of the yeast Metschnikowia pulcherrima.</title>
        <authorList>
            <person name="Gore-Lloyd D."/>
            <person name="Sumann I."/>
            <person name="Brachmann A.O."/>
            <person name="Schneeberger K."/>
            <person name="Ortiz-Merino R.A."/>
            <person name="Moreno-Beltran M."/>
            <person name="Schlaefli M."/>
            <person name="Kirner P."/>
            <person name="Santos Kron A."/>
            <person name="Wolfe K.H."/>
            <person name="Piel J."/>
            <person name="Ahrens C.H."/>
            <person name="Henk D."/>
            <person name="Freimoser F.M."/>
        </authorList>
    </citation>
    <scope>NUCLEOTIDE SEQUENCE [LARGE SCALE GENOMIC DNA]</scope>
    <source>
        <strain evidence="2">APC 1.2</strain>
    </source>
</reference>
<dbReference type="Proteomes" id="UP000292447">
    <property type="component" value="Chromosome I"/>
</dbReference>